<evidence type="ECO:0000313" key="4">
    <source>
        <dbReference type="EMBL" id="NJW51839.1"/>
    </source>
</evidence>
<dbReference type="InterPro" id="IPR005543">
    <property type="entry name" value="PASTA_dom"/>
</dbReference>
<dbReference type="CDD" id="cd06577">
    <property type="entry name" value="PASTA_pknB"/>
    <property type="match status" value="1"/>
</dbReference>
<reference evidence="4 5" key="1">
    <citation type="submission" date="2020-03" db="EMBL/GenBank/DDBJ databases">
        <title>Salinimicrobium sp. nov, isolated from SCS.</title>
        <authorList>
            <person name="Cao W.R."/>
        </authorList>
    </citation>
    <scope>NUCLEOTIDE SEQUENCE [LARGE SCALE GENOMIC DNA]</scope>
    <source>
        <strain evidence="5">J15B91</strain>
    </source>
</reference>
<keyword evidence="2" id="KW-0812">Transmembrane</keyword>
<gene>
    <name evidence="4" type="ORF">HC175_02805</name>
</gene>
<evidence type="ECO:0000256" key="1">
    <source>
        <dbReference type="SAM" id="MobiDB-lite"/>
    </source>
</evidence>
<name>A0ABX1CWV6_9FLAO</name>
<accession>A0ABX1CWV6</accession>
<protein>
    <submittedName>
        <fullName evidence="4">PASTA domain-containing protein</fullName>
    </submittedName>
</protein>
<keyword evidence="2" id="KW-0472">Membrane</keyword>
<dbReference type="Gene3D" id="3.30.10.20">
    <property type="match status" value="2"/>
</dbReference>
<proteinExistence type="predicted"/>
<sequence length="211" mass="24329">MSFFKFLFSKTFLLQLVLAVLALILIAFIILKWLDFSTNQDQRITVPNLARMSLDRVDLKLEELDLRREILDSANYNPDYPPYSVIDQVPLPGKQVKENRKIYLTLNPSGFTKVEIPENLIRRTRRQVEPTLRSLGFEIGTITYKPDVAKDVVLEMRHQGALVEPGMKLMKTSKIDLVLGDGSGRYGMEEEQDTTAEEQILNDLEDEEYDF</sequence>
<dbReference type="EMBL" id="JAAVJR010000001">
    <property type="protein sequence ID" value="NJW51839.1"/>
    <property type="molecule type" value="Genomic_DNA"/>
</dbReference>
<organism evidence="4 5">
    <name type="scientific">Salinimicrobium oceani</name>
    <dbReference type="NCBI Taxonomy" id="2722702"/>
    <lineage>
        <taxon>Bacteria</taxon>
        <taxon>Pseudomonadati</taxon>
        <taxon>Bacteroidota</taxon>
        <taxon>Flavobacteriia</taxon>
        <taxon>Flavobacteriales</taxon>
        <taxon>Flavobacteriaceae</taxon>
        <taxon>Salinimicrobium</taxon>
    </lineage>
</organism>
<keyword evidence="2" id="KW-1133">Transmembrane helix</keyword>
<dbReference type="RefSeq" id="WP_168136973.1">
    <property type="nucleotide sequence ID" value="NZ_JAAVJR010000001.1"/>
</dbReference>
<feature type="domain" description="PASTA" evidence="3">
    <location>
        <begin position="40"/>
        <end position="108"/>
    </location>
</feature>
<feature type="region of interest" description="Disordered" evidence="1">
    <location>
        <begin position="186"/>
        <end position="211"/>
    </location>
</feature>
<keyword evidence="5" id="KW-1185">Reference proteome</keyword>
<dbReference type="SMART" id="SM00740">
    <property type="entry name" value="PASTA"/>
    <property type="match status" value="2"/>
</dbReference>
<evidence type="ECO:0000259" key="3">
    <source>
        <dbReference type="PROSITE" id="PS51178"/>
    </source>
</evidence>
<evidence type="ECO:0000256" key="2">
    <source>
        <dbReference type="SAM" id="Phobius"/>
    </source>
</evidence>
<evidence type="ECO:0000313" key="5">
    <source>
        <dbReference type="Proteomes" id="UP000703674"/>
    </source>
</evidence>
<feature type="transmembrane region" description="Helical" evidence="2">
    <location>
        <begin position="12"/>
        <end position="34"/>
    </location>
</feature>
<dbReference type="PROSITE" id="PS51178">
    <property type="entry name" value="PASTA"/>
    <property type="match status" value="1"/>
</dbReference>
<dbReference type="Pfam" id="PF03793">
    <property type="entry name" value="PASTA"/>
    <property type="match status" value="1"/>
</dbReference>
<dbReference type="Proteomes" id="UP000703674">
    <property type="component" value="Unassembled WGS sequence"/>
</dbReference>
<comment type="caution">
    <text evidence="4">The sequence shown here is derived from an EMBL/GenBank/DDBJ whole genome shotgun (WGS) entry which is preliminary data.</text>
</comment>